<accession>A0ABD4SMU6</accession>
<evidence type="ECO:0000313" key="1">
    <source>
        <dbReference type="EMBL" id="MCG9024317.1"/>
    </source>
</evidence>
<proteinExistence type="predicted"/>
<name>A0ABD4SMU6_9NEIS</name>
<organism evidence="1 2">
    <name type="scientific">Laribacter hongkongensis</name>
    <dbReference type="NCBI Taxonomy" id="168471"/>
    <lineage>
        <taxon>Bacteria</taxon>
        <taxon>Pseudomonadati</taxon>
        <taxon>Pseudomonadota</taxon>
        <taxon>Betaproteobacteria</taxon>
        <taxon>Neisseriales</taxon>
        <taxon>Aquaspirillaceae</taxon>
        <taxon>Laribacter</taxon>
    </lineage>
</organism>
<reference evidence="1 2" key="1">
    <citation type="submission" date="2021-10" db="EMBL/GenBank/DDBJ databases">
        <title>Whole-genome sequencing analysis of Laribacter hongkongensis: virulence gene profiles, carbohydrate-active enzyme prediction, and antimicrobial resistance characterization.</title>
        <authorList>
            <person name="Yuan P."/>
            <person name="Zhan Y."/>
            <person name="Chen D."/>
        </authorList>
    </citation>
    <scope>NUCLEOTIDE SEQUENCE [LARGE SCALE GENOMIC DNA]</scope>
    <source>
        <strain evidence="1 2">W67</strain>
    </source>
</reference>
<dbReference type="AlphaFoldDB" id="A0ABD4SMU6"/>
<gene>
    <name evidence="1" type="ORF">LH440_00080</name>
</gene>
<dbReference type="InterPro" id="IPR021530">
    <property type="entry name" value="AllH-like"/>
</dbReference>
<dbReference type="RefSeq" id="WP_239893275.1">
    <property type="nucleotide sequence ID" value="NZ_JAJAXM010000001.1"/>
</dbReference>
<protein>
    <submittedName>
        <fullName evidence="1">DUF2877 domain-containing protein</fullName>
    </submittedName>
</protein>
<dbReference type="Proteomes" id="UP001200247">
    <property type="component" value="Unassembled WGS sequence"/>
</dbReference>
<dbReference type="Pfam" id="PF11392">
    <property type="entry name" value="AllH"/>
    <property type="match status" value="1"/>
</dbReference>
<comment type="caution">
    <text evidence="1">The sequence shown here is derived from an EMBL/GenBank/DDBJ whole genome shotgun (WGS) entry which is preliminary data.</text>
</comment>
<evidence type="ECO:0000313" key="2">
    <source>
        <dbReference type="Proteomes" id="UP001200247"/>
    </source>
</evidence>
<dbReference type="EMBL" id="JAJAXM010000001">
    <property type="protein sequence ID" value="MCG9024317.1"/>
    <property type="molecule type" value="Genomic_DNA"/>
</dbReference>
<sequence>MQLDSQERLLPLLSASLPLQPHGWSVRLPAGSECRDWYRSGMPVTLDAAGLQIGPWPAMECPGQSPAGAFRLPDHGCLSAAGLQLAGRLWEQLWHVPAPASQGWHCQHPWVWPACRQGLLSLDEPEQLPAAVADLVGLGMGLTPSGDDFLCGLIAAVRLHEPALLPVLSDCLPECLSSTRDISRDYLLLSLDGWFSPLVVRLVCAVQSACACTARQDFGRLLAHGASSGRDTALGLLGGMLALHRALPETGRGAGLSGLLPE</sequence>